<dbReference type="PANTHER" id="PTHR47718:SF3">
    <property type="entry name" value="PROTEIN FAR1-RELATED SEQUENCE 5-LIKE"/>
    <property type="match status" value="1"/>
</dbReference>
<keyword evidence="1" id="KW-1185">Reference proteome</keyword>
<evidence type="ECO:0008006" key="3">
    <source>
        <dbReference type="Google" id="ProtNLM"/>
    </source>
</evidence>
<name>A0A9R0K5D8_SPIOL</name>
<evidence type="ECO:0000313" key="1">
    <source>
        <dbReference type="Proteomes" id="UP000813463"/>
    </source>
</evidence>
<reference evidence="1" key="1">
    <citation type="journal article" date="2021" name="Nat. Commun.">
        <title>Genomic analyses provide insights into spinach domestication and the genetic basis of agronomic traits.</title>
        <authorList>
            <person name="Cai X."/>
            <person name="Sun X."/>
            <person name="Xu C."/>
            <person name="Sun H."/>
            <person name="Wang X."/>
            <person name="Ge C."/>
            <person name="Zhang Z."/>
            <person name="Wang Q."/>
            <person name="Fei Z."/>
            <person name="Jiao C."/>
            <person name="Wang Q."/>
        </authorList>
    </citation>
    <scope>NUCLEOTIDE SEQUENCE [LARGE SCALE GENOMIC DNA]</scope>
    <source>
        <strain evidence="1">cv. Varoflay</strain>
    </source>
</reference>
<dbReference type="PANTHER" id="PTHR47718">
    <property type="entry name" value="OS01G0519700 PROTEIN"/>
    <property type="match status" value="1"/>
</dbReference>
<accession>A0A9R0K5D8</accession>
<dbReference type="GeneID" id="110797556"/>
<proteinExistence type="predicted"/>
<protein>
    <recommendedName>
        <fullName evidence="3">FAR1 domain-containing protein</fullName>
    </recommendedName>
</protein>
<reference evidence="2" key="2">
    <citation type="submission" date="2025-08" db="UniProtKB">
        <authorList>
            <consortium name="RefSeq"/>
        </authorList>
    </citation>
    <scope>IDENTIFICATION</scope>
    <source>
        <tissue evidence="2">Leaf</tissue>
    </source>
</reference>
<dbReference type="RefSeq" id="XP_021858368.1">
    <property type="nucleotide sequence ID" value="XM_022002676.1"/>
</dbReference>
<dbReference type="KEGG" id="soe:110797556"/>
<sequence>MDDDLPSTPLSSSSASAATWEIPLPDDYGGDGKDYSDHFVTNDIFPSFEEAAEWAKQVAIGLGFLLTKMSYKQFKDGRGYRYLKCDRGRRKSARDMEAAERLDTKTKACGCKFEVKCVQRMDFAWQIVKREGHGTHNHSLVVYEEGHRGISGLSPGAKNLIHQMNNAHAKPKVIMSAVQTEYPDDHPNMRHIYNYNDKIRRDAHERRNPAQQFLHLAKEHKYVQWIAVEEGSRAVTHAFVAHPSMVEVLRTYPLVIGMDTTYKTNKYGHDVIGMDTTYKTTSTHRSRN</sequence>
<gene>
    <name evidence="2" type="primary">LOC110797556</name>
</gene>
<dbReference type="Proteomes" id="UP000813463">
    <property type="component" value="Chromosome 1"/>
</dbReference>
<dbReference type="AlphaFoldDB" id="A0A9R0K5D8"/>
<dbReference type="OrthoDB" id="2422440at2759"/>
<organism evidence="1 2">
    <name type="scientific">Spinacia oleracea</name>
    <name type="common">Spinach</name>
    <dbReference type="NCBI Taxonomy" id="3562"/>
    <lineage>
        <taxon>Eukaryota</taxon>
        <taxon>Viridiplantae</taxon>
        <taxon>Streptophyta</taxon>
        <taxon>Embryophyta</taxon>
        <taxon>Tracheophyta</taxon>
        <taxon>Spermatophyta</taxon>
        <taxon>Magnoliopsida</taxon>
        <taxon>eudicotyledons</taxon>
        <taxon>Gunneridae</taxon>
        <taxon>Pentapetalae</taxon>
        <taxon>Caryophyllales</taxon>
        <taxon>Chenopodiaceae</taxon>
        <taxon>Chenopodioideae</taxon>
        <taxon>Anserineae</taxon>
        <taxon>Spinacia</taxon>
    </lineage>
</organism>
<evidence type="ECO:0000313" key="2">
    <source>
        <dbReference type="RefSeq" id="XP_021858368.1"/>
    </source>
</evidence>